<evidence type="ECO:0000313" key="1">
    <source>
        <dbReference type="EMBL" id="AGR41674.1"/>
    </source>
</evidence>
<dbReference type="STRING" id="1276220.STAIW_v1c10910"/>
<dbReference type="AlphaFoldDB" id="S5LV71"/>
<dbReference type="HOGENOM" id="CLU_3103991_0_0_14"/>
<dbReference type="PATRIC" id="fig|1276220.3.peg.1107"/>
<keyword evidence="2" id="KW-1185">Reference proteome</keyword>
<dbReference type="EMBL" id="CP005074">
    <property type="protein sequence ID" value="AGR41674.1"/>
    <property type="molecule type" value="Genomic_DNA"/>
</dbReference>
<protein>
    <submittedName>
        <fullName evidence="1">Uncharacterized protein</fullName>
    </submittedName>
</protein>
<accession>S5LV71</accession>
<reference evidence="1 2" key="1">
    <citation type="journal article" date="2013" name="Genome Biol. Evol.">
        <title>Comparison of metabolic capacities and inference of gene content evolution in mosquito-associated Spiroplasma diminutum and S. taiwanense.</title>
        <authorList>
            <person name="Lo W.S."/>
            <person name="Ku C."/>
            <person name="Chen L.L."/>
            <person name="Chang T.H."/>
            <person name="Kuo C.H."/>
        </authorList>
    </citation>
    <scope>NUCLEOTIDE SEQUENCE [LARGE SCALE GENOMIC DNA]</scope>
    <source>
        <strain evidence="1">CT-1</strain>
    </source>
</reference>
<gene>
    <name evidence="1" type="ORF">STAIW_v1c10910</name>
</gene>
<dbReference type="Proteomes" id="UP000014984">
    <property type="component" value="Chromosome"/>
</dbReference>
<organism evidence="1 2">
    <name type="scientific">Spiroplasma taiwanense CT-1</name>
    <dbReference type="NCBI Taxonomy" id="1276220"/>
    <lineage>
        <taxon>Bacteria</taxon>
        <taxon>Bacillati</taxon>
        <taxon>Mycoplasmatota</taxon>
        <taxon>Mollicutes</taxon>
        <taxon>Entomoplasmatales</taxon>
        <taxon>Spiroplasmataceae</taxon>
        <taxon>Spiroplasma</taxon>
    </lineage>
</organism>
<evidence type="ECO:0000313" key="2">
    <source>
        <dbReference type="Proteomes" id="UP000014984"/>
    </source>
</evidence>
<dbReference type="KEGG" id="stai:STAIW_v1c10910"/>
<sequence>MGNKQFDAGCFKCVEEMQKTTSGGVASNILASKMQQNLAQQDLNSIHLCSKHS</sequence>
<name>S5LV71_9MOLU</name>
<proteinExistence type="predicted"/>
<dbReference type="RefSeq" id="WP_020834813.1">
    <property type="nucleotide sequence ID" value="NC_021846.1"/>
</dbReference>